<gene>
    <name evidence="1" type="ORF">DFR44_12331</name>
</gene>
<dbReference type="AlphaFoldDB" id="A0A4R6Y5G1"/>
<accession>A0A4R6Y5G1</accession>
<name>A0A4R6Y5G1_9BURK</name>
<organism evidence="1 2">
    <name type="scientific">Hydromonas duriensis</name>
    <dbReference type="NCBI Taxonomy" id="1527608"/>
    <lineage>
        <taxon>Bacteria</taxon>
        <taxon>Pseudomonadati</taxon>
        <taxon>Pseudomonadota</taxon>
        <taxon>Betaproteobacteria</taxon>
        <taxon>Burkholderiales</taxon>
        <taxon>Burkholderiaceae</taxon>
        <taxon>Hydromonas</taxon>
    </lineage>
</organism>
<keyword evidence="2" id="KW-1185">Reference proteome</keyword>
<evidence type="ECO:0000313" key="2">
    <source>
        <dbReference type="Proteomes" id="UP000294480"/>
    </source>
</evidence>
<sequence length="58" mass="6566">MVTRALISLIAEGSTEKKVLKALGVPGKFYQFNIWQNDITNLIRQTEKGDLPSFQRTV</sequence>
<dbReference type="Proteomes" id="UP000294480">
    <property type="component" value="Unassembled WGS sequence"/>
</dbReference>
<reference evidence="1 2" key="1">
    <citation type="submission" date="2019-03" db="EMBL/GenBank/DDBJ databases">
        <title>Genomic Encyclopedia of Type Strains, Phase IV (KMG-IV): sequencing the most valuable type-strain genomes for metagenomic binning, comparative biology and taxonomic classification.</title>
        <authorList>
            <person name="Goeker M."/>
        </authorList>
    </citation>
    <scope>NUCLEOTIDE SEQUENCE [LARGE SCALE GENOMIC DNA]</scope>
    <source>
        <strain evidence="1 2">DSM 102852</strain>
    </source>
</reference>
<comment type="caution">
    <text evidence="1">The sequence shown here is derived from an EMBL/GenBank/DDBJ whole genome shotgun (WGS) entry which is preliminary data.</text>
</comment>
<dbReference type="EMBL" id="SNZE01000023">
    <property type="protein sequence ID" value="TDR30307.1"/>
    <property type="molecule type" value="Genomic_DNA"/>
</dbReference>
<protein>
    <submittedName>
        <fullName evidence="1">Uncharacterized protein</fullName>
    </submittedName>
</protein>
<proteinExistence type="predicted"/>
<evidence type="ECO:0000313" key="1">
    <source>
        <dbReference type="EMBL" id="TDR30307.1"/>
    </source>
</evidence>